<proteinExistence type="predicted"/>
<evidence type="ECO:0000313" key="6">
    <source>
        <dbReference type="Proteomes" id="UP001596527"/>
    </source>
</evidence>
<gene>
    <name evidence="5" type="ORF">ACFQWG_01580</name>
</gene>
<keyword evidence="1 5" id="KW-0378">Hydrolase</keyword>
<accession>A0ABW2SIG7</accession>
<dbReference type="RefSeq" id="WP_380971490.1">
    <property type="nucleotide sequence ID" value="NZ_JBHTEF010000001.1"/>
</dbReference>
<feature type="domain" description="Inosine/uridine-preferring nucleoside hydrolase" evidence="4">
    <location>
        <begin position="5"/>
        <end position="307"/>
    </location>
</feature>
<evidence type="ECO:0000256" key="3">
    <source>
        <dbReference type="SAM" id="MobiDB-lite"/>
    </source>
</evidence>
<dbReference type="Gene3D" id="3.90.245.10">
    <property type="entry name" value="Ribonucleoside hydrolase-like"/>
    <property type="match status" value="1"/>
</dbReference>
<dbReference type="EMBL" id="JBHTEF010000001">
    <property type="protein sequence ID" value="MFC7579917.1"/>
    <property type="molecule type" value="Genomic_DNA"/>
</dbReference>
<name>A0ABW2SIG7_9ACTO</name>
<evidence type="ECO:0000256" key="2">
    <source>
        <dbReference type="ARBA" id="ARBA00023295"/>
    </source>
</evidence>
<evidence type="ECO:0000256" key="1">
    <source>
        <dbReference type="ARBA" id="ARBA00022801"/>
    </source>
</evidence>
<sequence length="318" mass="33941">MVALVLDTDLAMGAPGSDIDDGFALALAVADPDIDLIAVTTVNGNTDVDTATILTGELLRRLDRQGIPVHRGAELPLLRPKARPRPPTPDVADPDFRGTTPEPAAAALVRLIRDNPHQITIVAVGPLTNIALALRLDPGIAELVREVVVMGGVFLGQTNRRDMPGEFNIWVDPEAAQIVVGSGVPLRFVGLDVTLRVRLSTADAQALEDSDSPFARFAGQHTRAWIAHQAEAHPGSEVDRDSCAMHDPLAVAAVTHPELLQWAPAHVAFATGSERTRGIAVADLLDSSTPPEPNCRIATDVDAEAFRAHFISRIQSIR</sequence>
<dbReference type="Pfam" id="PF01156">
    <property type="entry name" value="IU_nuc_hydro"/>
    <property type="match status" value="1"/>
</dbReference>
<dbReference type="InterPro" id="IPR036452">
    <property type="entry name" value="Ribo_hydro-like"/>
</dbReference>
<organism evidence="5 6">
    <name type="scientific">Schaalia naturae</name>
    <dbReference type="NCBI Taxonomy" id="635203"/>
    <lineage>
        <taxon>Bacteria</taxon>
        <taxon>Bacillati</taxon>
        <taxon>Actinomycetota</taxon>
        <taxon>Actinomycetes</taxon>
        <taxon>Actinomycetales</taxon>
        <taxon>Actinomycetaceae</taxon>
        <taxon>Schaalia</taxon>
    </lineage>
</organism>
<dbReference type="PANTHER" id="PTHR12304:SF4">
    <property type="entry name" value="URIDINE NUCLEOSIDASE"/>
    <property type="match status" value="1"/>
</dbReference>
<dbReference type="PANTHER" id="PTHR12304">
    <property type="entry name" value="INOSINE-URIDINE PREFERRING NUCLEOSIDE HYDROLASE"/>
    <property type="match status" value="1"/>
</dbReference>
<dbReference type="Proteomes" id="UP001596527">
    <property type="component" value="Unassembled WGS sequence"/>
</dbReference>
<keyword evidence="2" id="KW-0326">Glycosidase</keyword>
<dbReference type="InterPro" id="IPR001910">
    <property type="entry name" value="Inosine/uridine_hydrolase_dom"/>
</dbReference>
<keyword evidence="6" id="KW-1185">Reference proteome</keyword>
<feature type="region of interest" description="Disordered" evidence="3">
    <location>
        <begin position="79"/>
        <end position="99"/>
    </location>
</feature>
<reference evidence="6" key="1">
    <citation type="journal article" date="2019" name="Int. J. Syst. Evol. Microbiol.">
        <title>The Global Catalogue of Microorganisms (GCM) 10K type strain sequencing project: providing services to taxonomists for standard genome sequencing and annotation.</title>
        <authorList>
            <consortium name="The Broad Institute Genomics Platform"/>
            <consortium name="The Broad Institute Genome Sequencing Center for Infectious Disease"/>
            <person name="Wu L."/>
            <person name="Ma J."/>
        </authorList>
    </citation>
    <scope>NUCLEOTIDE SEQUENCE [LARGE SCALE GENOMIC DNA]</scope>
    <source>
        <strain evidence="6">CCUG 56698</strain>
    </source>
</reference>
<dbReference type="InterPro" id="IPR023186">
    <property type="entry name" value="IUNH"/>
</dbReference>
<protein>
    <submittedName>
        <fullName evidence="5">Nucleoside hydrolase</fullName>
    </submittedName>
</protein>
<evidence type="ECO:0000313" key="5">
    <source>
        <dbReference type="EMBL" id="MFC7579917.1"/>
    </source>
</evidence>
<dbReference type="GO" id="GO:0016787">
    <property type="term" value="F:hydrolase activity"/>
    <property type="evidence" value="ECO:0007669"/>
    <property type="project" value="UniProtKB-KW"/>
</dbReference>
<comment type="caution">
    <text evidence="5">The sequence shown here is derived from an EMBL/GenBank/DDBJ whole genome shotgun (WGS) entry which is preliminary data.</text>
</comment>
<evidence type="ECO:0000259" key="4">
    <source>
        <dbReference type="Pfam" id="PF01156"/>
    </source>
</evidence>
<dbReference type="SUPFAM" id="SSF53590">
    <property type="entry name" value="Nucleoside hydrolase"/>
    <property type="match status" value="1"/>
</dbReference>